<geneLocation type="mitochondrion" evidence="22"/>
<keyword evidence="6 19" id="KW-0679">Respiratory chain</keyword>
<feature type="transmembrane region" description="Helical" evidence="19">
    <location>
        <begin position="78"/>
        <end position="99"/>
    </location>
</feature>
<feature type="transmembrane region" description="Helical" evidence="19">
    <location>
        <begin position="289"/>
        <end position="309"/>
    </location>
</feature>
<comment type="similarity">
    <text evidence="16 19">Belongs to the cytochrome b family.</text>
</comment>
<dbReference type="GeneID" id="34725087"/>
<evidence type="ECO:0000256" key="14">
    <source>
        <dbReference type="ARBA" id="ARBA00023128"/>
    </source>
</evidence>
<gene>
    <name evidence="22" type="primary">CYTB</name>
</gene>
<evidence type="ECO:0000256" key="13">
    <source>
        <dbReference type="ARBA" id="ARBA00023075"/>
    </source>
</evidence>
<dbReference type="SUPFAM" id="SSF81342">
    <property type="entry name" value="Transmembrane di-heme cytochromes"/>
    <property type="match status" value="1"/>
</dbReference>
<evidence type="ECO:0000256" key="2">
    <source>
        <dbReference type="ARBA" id="ARBA00004448"/>
    </source>
</evidence>
<keyword evidence="8 18" id="KW-0479">Metal-binding</keyword>
<evidence type="ECO:0000256" key="8">
    <source>
        <dbReference type="ARBA" id="ARBA00022723"/>
    </source>
</evidence>
<keyword evidence="7 19" id="KW-0812">Transmembrane</keyword>
<dbReference type="CDD" id="cd00284">
    <property type="entry name" value="Cytochrome_b_N"/>
    <property type="match status" value="1"/>
</dbReference>
<dbReference type="Gene3D" id="1.20.810.10">
    <property type="entry name" value="Cytochrome Bc1 Complex, Chain C"/>
    <property type="match status" value="1"/>
</dbReference>
<dbReference type="RefSeq" id="YP_009434098.1">
    <property type="nucleotide sequence ID" value="NC_036041.1"/>
</dbReference>
<dbReference type="PIRSF" id="PIRSF038885">
    <property type="entry name" value="COB"/>
    <property type="match status" value="1"/>
</dbReference>
<evidence type="ECO:0000259" key="21">
    <source>
        <dbReference type="PROSITE" id="PS51003"/>
    </source>
</evidence>
<dbReference type="PANTHER" id="PTHR19271">
    <property type="entry name" value="CYTOCHROME B"/>
    <property type="match status" value="1"/>
</dbReference>
<evidence type="ECO:0000313" key="22">
    <source>
        <dbReference type="EMBL" id="AOV63713.1"/>
    </source>
</evidence>
<feature type="binding site" description="axial binding residue" evidence="18">
    <location>
        <position position="84"/>
    </location>
    <ligand>
        <name>heme b</name>
        <dbReference type="ChEBI" id="CHEBI:60344"/>
        <label>b562</label>
    </ligand>
    <ligandPart>
        <name>Fe</name>
        <dbReference type="ChEBI" id="CHEBI:18248"/>
    </ligandPart>
</feature>
<dbReference type="GO" id="GO:0006122">
    <property type="term" value="P:mitochondrial electron transport, ubiquinol to cytochrome c"/>
    <property type="evidence" value="ECO:0007669"/>
    <property type="project" value="TreeGrafter"/>
</dbReference>
<dbReference type="SUPFAM" id="SSF81648">
    <property type="entry name" value="a domain/subunit of cytochrome bc1 complex (Ubiquinol-cytochrome c reductase)"/>
    <property type="match status" value="1"/>
</dbReference>
<comment type="cofactor">
    <cofactor evidence="19">
        <name>heme b</name>
        <dbReference type="ChEBI" id="CHEBI:60344"/>
    </cofactor>
    <text evidence="19">Binds 2 heme groups non-covalently.</text>
</comment>
<dbReference type="FunFam" id="1.20.810.10:FF:000002">
    <property type="entry name" value="Cytochrome b"/>
    <property type="match status" value="1"/>
</dbReference>
<dbReference type="GO" id="GO:0045275">
    <property type="term" value="C:respiratory chain complex III"/>
    <property type="evidence" value="ECO:0007669"/>
    <property type="project" value="InterPro"/>
</dbReference>
<dbReference type="PROSITE" id="PS51003">
    <property type="entry name" value="CYTB_CTER"/>
    <property type="match status" value="1"/>
</dbReference>
<dbReference type="GO" id="GO:0005743">
    <property type="term" value="C:mitochondrial inner membrane"/>
    <property type="evidence" value="ECO:0007669"/>
    <property type="project" value="UniProtKB-SubCell"/>
</dbReference>
<dbReference type="InterPro" id="IPR048260">
    <property type="entry name" value="Cytochrome_b_C_euk/bac"/>
</dbReference>
<feature type="binding site" description="axial binding residue" evidence="18">
    <location>
        <position position="98"/>
    </location>
    <ligand>
        <name>heme b</name>
        <dbReference type="ChEBI" id="CHEBI:60344"/>
        <label>b566</label>
    </ligand>
    <ligandPart>
        <name>Fe</name>
        <dbReference type="ChEBI" id="CHEBI:18248"/>
    </ligandPart>
</feature>
<keyword evidence="12 18" id="KW-0408">Iron</keyword>
<feature type="domain" description="Cytochrome b/b6 N-terminal region profile" evidence="20">
    <location>
        <begin position="1"/>
        <end position="210"/>
    </location>
</feature>
<evidence type="ECO:0000256" key="1">
    <source>
        <dbReference type="ARBA" id="ARBA00002566"/>
    </source>
</evidence>
<feature type="transmembrane region" description="Helical" evidence="19">
    <location>
        <begin position="351"/>
        <end position="373"/>
    </location>
</feature>
<feature type="transmembrane region" description="Helical" evidence="19">
    <location>
        <begin position="146"/>
        <end position="167"/>
    </location>
</feature>
<evidence type="ECO:0000256" key="16">
    <source>
        <dbReference type="ARBA" id="ARBA00061233"/>
    </source>
</evidence>
<dbReference type="GO" id="GO:0016491">
    <property type="term" value="F:oxidoreductase activity"/>
    <property type="evidence" value="ECO:0007669"/>
    <property type="project" value="UniProtKB-UniRule"/>
</dbReference>
<dbReference type="GO" id="GO:0008121">
    <property type="term" value="F:quinol-cytochrome-c reductase activity"/>
    <property type="evidence" value="ECO:0007669"/>
    <property type="project" value="InterPro"/>
</dbReference>
<keyword evidence="14 19" id="KW-0496">Mitochondrion</keyword>
<evidence type="ECO:0000256" key="7">
    <source>
        <dbReference type="ARBA" id="ARBA00022692"/>
    </source>
</evidence>
<organism evidence="22">
    <name type="scientific">Potamotrygon magdalenae</name>
    <dbReference type="NCBI Taxonomy" id="1737450"/>
    <lineage>
        <taxon>Eukaryota</taxon>
        <taxon>Metazoa</taxon>
        <taxon>Chordata</taxon>
        <taxon>Craniata</taxon>
        <taxon>Vertebrata</taxon>
        <taxon>Chondrichthyes</taxon>
        <taxon>Elasmobranchii</taxon>
        <taxon>Batoidea</taxon>
        <taxon>Myliobatiformes</taxon>
        <taxon>Potamotrygonidae</taxon>
        <taxon>Potamotrygon</taxon>
    </lineage>
</organism>
<dbReference type="Pfam" id="PF00033">
    <property type="entry name" value="Cytochrome_B"/>
    <property type="match status" value="1"/>
</dbReference>
<evidence type="ECO:0000256" key="12">
    <source>
        <dbReference type="ARBA" id="ARBA00023004"/>
    </source>
</evidence>
<feature type="binding site" description="axial binding residue" evidence="18">
    <location>
        <position position="197"/>
    </location>
    <ligand>
        <name>heme b</name>
        <dbReference type="ChEBI" id="CHEBI:60344"/>
        <label>b566</label>
    </ligand>
    <ligandPart>
        <name>Fe</name>
        <dbReference type="ChEBI" id="CHEBI:18248"/>
    </ligandPart>
</feature>
<feature type="transmembrane region" description="Helical" evidence="19">
    <location>
        <begin position="179"/>
        <end position="201"/>
    </location>
</feature>
<keyword evidence="9" id="KW-0999">Mitochondrion inner membrane</keyword>
<dbReference type="Pfam" id="PF00032">
    <property type="entry name" value="Cytochrom_B_C"/>
    <property type="match status" value="1"/>
</dbReference>
<protein>
    <recommendedName>
        <fullName evidence="3 19">Cytochrome b</fullName>
    </recommendedName>
</protein>
<accession>A0A342Z5H9</accession>
<feature type="transmembrane region" description="Helical" evidence="19">
    <location>
        <begin position="114"/>
        <end position="134"/>
    </location>
</feature>
<keyword evidence="15 19" id="KW-0472">Membrane</keyword>
<comment type="function">
    <text evidence="1 19">Component of the ubiquinol-cytochrome c reductase complex (complex III or cytochrome b-c1 complex) that is part of the mitochondrial respiratory chain. The b-c1 complex mediates electron transfer from ubiquinol to cytochrome c. Contributes to the generation of a proton gradient across the mitochondrial membrane that is then used for ATP synthesis.</text>
</comment>
<keyword evidence="11 19" id="KW-1133">Transmembrane helix</keyword>
<comment type="cofactor">
    <cofactor evidence="18">
        <name>heme</name>
        <dbReference type="ChEBI" id="CHEBI:30413"/>
    </cofactor>
    <text evidence="18">Binds 2 heme groups non-covalently.</text>
</comment>
<keyword evidence="4 19" id="KW-0813">Transport</keyword>
<dbReference type="CDD" id="cd00290">
    <property type="entry name" value="cytochrome_b_C"/>
    <property type="match status" value="1"/>
</dbReference>
<reference evidence="22" key="1">
    <citation type="submission" date="2016-04" db="EMBL/GenBank/DDBJ databases">
        <title>Mitogenome sequence of the endemic freshwater ray Potamotrygon magdalenae (Elasmobranchii: Myliobatoidei).</title>
        <authorList>
            <person name="Ramirez-Hernandez A.M."/>
            <person name="Bayona-Vasquez N.J."/>
            <person name="Glenn T.C."/>
            <person name="Uribe-Alcocer M."/>
            <person name="Diaz-Jaimes P."/>
        </authorList>
    </citation>
    <scope>NUCLEOTIDE SEQUENCE</scope>
</reference>
<evidence type="ECO:0000256" key="11">
    <source>
        <dbReference type="ARBA" id="ARBA00022989"/>
    </source>
</evidence>
<dbReference type="InterPro" id="IPR027387">
    <property type="entry name" value="Cytb/b6-like_sf"/>
</dbReference>
<evidence type="ECO:0000256" key="9">
    <source>
        <dbReference type="ARBA" id="ARBA00022792"/>
    </source>
</evidence>
<evidence type="ECO:0000256" key="15">
    <source>
        <dbReference type="ARBA" id="ARBA00023136"/>
    </source>
</evidence>
<feature type="binding site" evidence="17">
    <location>
        <position position="202"/>
    </location>
    <ligand>
        <name>a ubiquinone</name>
        <dbReference type="ChEBI" id="CHEBI:16389"/>
    </ligand>
</feature>
<keyword evidence="13" id="KW-0830">Ubiquinone</keyword>
<evidence type="ECO:0000256" key="18">
    <source>
        <dbReference type="PIRSR" id="PIRSR038885-2"/>
    </source>
</evidence>
<comment type="subcellular location">
    <subcellularLocation>
        <location evidence="2">Mitochondrion inner membrane</location>
        <topology evidence="2">Multi-pass membrane protein</topology>
    </subcellularLocation>
</comment>
<dbReference type="GO" id="GO:0046872">
    <property type="term" value="F:metal ion binding"/>
    <property type="evidence" value="ECO:0007669"/>
    <property type="project" value="UniProtKB-UniRule"/>
</dbReference>
<evidence type="ECO:0000256" key="4">
    <source>
        <dbReference type="ARBA" id="ARBA00022448"/>
    </source>
</evidence>
<dbReference type="InterPro" id="IPR048259">
    <property type="entry name" value="Cytochrome_b_N_euk/bac"/>
</dbReference>
<dbReference type="PROSITE" id="PS51002">
    <property type="entry name" value="CYTB_NTER"/>
    <property type="match status" value="1"/>
</dbReference>
<name>A0A342Z5H9_9CHON</name>
<dbReference type="InterPro" id="IPR030689">
    <property type="entry name" value="Cytochrome_b"/>
</dbReference>
<dbReference type="InterPro" id="IPR036150">
    <property type="entry name" value="Cyt_b/b6_C_sf"/>
</dbReference>
<dbReference type="CTD" id="4519"/>
<evidence type="ECO:0000256" key="19">
    <source>
        <dbReference type="RuleBase" id="RU362117"/>
    </source>
</evidence>
<evidence type="ECO:0000256" key="17">
    <source>
        <dbReference type="PIRSR" id="PIRSR038885-1"/>
    </source>
</evidence>
<evidence type="ECO:0000256" key="10">
    <source>
        <dbReference type="ARBA" id="ARBA00022982"/>
    </source>
</evidence>
<feature type="transmembrane region" description="Helical" evidence="19">
    <location>
        <begin position="321"/>
        <end position="339"/>
    </location>
</feature>
<evidence type="ECO:0000256" key="5">
    <source>
        <dbReference type="ARBA" id="ARBA00022617"/>
    </source>
</evidence>
<dbReference type="EMBL" id="KX151183">
    <property type="protein sequence ID" value="AOV63713.1"/>
    <property type="molecule type" value="Genomic_DNA"/>
</dbReference>
<dbReference type="InterPro" id="IPR005797">
    <property type="entry name" value="Cyt_b/b6_N"/>
</dbReference>
<dbReference type="PANTHER" id="PTHR19271:SF16">
    <property type="entry name" value="CYTOCHROME B"/>
    <property type="match status" value="1"/>
</dbReference>
<feature type="binding site" description="axial binding residue" evidence="18">
    <location>
        <position position="183"/>
    </location>
    <ligand>
        <name>heme b</name>
        <dbReference type="ChEBI" id="CHEBI:60344"/>
        <label>b562</label>
    </ligand>
    <ligandPart>
        <name>Fe</name>
        <dbReference type="ChEBI" id="CHEBI:18248"/>
    </ligandPart>
</feature>
<keyword evidence="10 19" id="KW-0249">Electron transport</keyword>
<dbReference type="AlphaFoldDB" id="A0A342Z5H9"/>
<proteinExistence type="inferred from homology"/>
<feature type="transmembrane region" description="Helical" evidence="19">
    <location>
        <begin position="30"/>
        <end position="57"/>
    </location>
</feature>
<sequence>MATNIRKTHPLLKIINSSLIDLPTPINISIWWNFGSILGLCLIIQILTGLFLAMHYTPDISSAFSSIAHISRDVNYGWLIRNIHANGASMFFICTYLHIARGLYYGSYLNKETWNIGVIILLLLMITAFVGYVLPWGQMSFWGATVITNLLSAFPYIGNTLVQWIWGGFSVDNATLTRFFTFHFLFPFMIAALTMIHLLFLHEAGSNNPTGLASDMDKIQFHPYYWYKDLVGFFFLLLLLTTLALFTPNLLGDTENFIPANPLVTPPHIKPEWYFLFAYAILRSIPNKLGGVLALIFSILILLLVPMLHTSKQRSLTFRPITQLLFWLLVANTFILTWIGGQPVEQPFITIGQIASITYFSLFLIMFPIAGWLENKMMNL</sequence>
<feature type="transmembrane region" description="Helical" evidence="19">
    <location>
        <begin position="226"/>
        <end position="246"/>
    </location>
</feature>
<dbReference type="InterPro" id="IPR016174">
    <property type="entry name" value="Di-haem_cyt_TM"/>
</dbReference>
<evidence type="ECO:0000256" key="3">
    <source>
        <dbReference type="ARBA" id="ARBA00013531"/>
    </source>
</evidence>
<evidence type="ECO:0000256" key="6">
    <source>
        <dbReference type="ARBA" id="ARBA00022660"/>
    </source>
</evidence>
<feature type="domain" description="Cytochrome b/b6 C-terminal region profile" evidence="21">
    <location>
        <begin position="211"/>
        <end position="380"/>
    </location>
</feature>
<evidence type="ECO:0000259" key="20">
    <source>
        <dbReference type="PROSITE" id="PS51002"/>
    </source>
</evidence>
<keyword evidence="5 18" id="KW-0349">Heme</keyword>
<dbReference type="InterPro" id="IPR005798">
    <property type="entry name" value="Cyt_b/b6_C"/>
</dbReference>